<dbReference type="Proteomes" id="UP001311232">
    <property type="component" value="Unassembled WGS sequence"/>
</dbReference>
<sequence length="66" mass="7358">QCSGGRDREWKGQTQSQACGSGSCLPDRDDNKRGKLPASKRPYQPGVHERDTARKRRQAGWGDWSG</sequence>
<gene>
    <name evidence="2" type="ORF">CRENBAI_009123</name>
</gene>
<comment type="caution">
    <text evidence="2">The sequence shown here is derived from an EMBL/GenBank/DDBJ whole genome shotgun (WGS) entry which is preliminary data.</text>
</comment>
<dbReference type="EMBL" id="JAHHUM010002486">
    <property type="protein sequence ID" value="KAK5603363.1"/>
    <property type="molecule type" value="Genomic_DNA"/>
</dbReference>
<accession>A0AAV9R2P4</accession>
<protein>
    <submittedName>
        <fullName evidence="2">Uncharacterized protein</fullName>
    </submittedName>
</protein>
<feature type="non-terminal residue" evidence="2">
    <location>
        <position position="66"/>
    </location>
</feature>
<reference evidence="2 3" key="1">
    <citation type="submission" date="2021-06" db="EMBL/GenBank/DDBJ databases">
        <authorList>
            <person name="Palmer J.M."/>
        </authorList>
    </citation>
    <scope>NUCLEOTIDE SEQUENCE [LARGE SCALE GENOMIC DNA]</scope>
    <source>
        <strain evidence="2 3">MEX-2019</strain>
        <tissue evidence="2">Muscle</tissue>
    </source>
</reference>
<feature type="region of interest" description="Disordered" evidence="1">
    <location>
        <begin position="1"/>
        <end position="66"/>
    </location>
</feature>
<feature type="compositionally biased region" description="Basic and acidic residues" evidence="1">
    <location>
        <begin position="1"/>
        <end position="11"/>
    </location>
</feature>
<organism evidence="2 3">
    <name type="scientific">Crenichthys baileyi</name>
    <name type="common">White River springfish</name>
    <dbReference type="NCBI Taxonomy" id="28760"/>
    <lineage>
        <taxon>Eukaryota</taxon>
        <taxon>Metazoa</taxon>
        <taxon>Chordata</taxon>
        <taxon>Craniata</taxon>
        <taxon>Vertebrata</taxon>
        <taxon>Euteleostomi</taxon>
        <taxon>Actinopterygii</taxon>
        <taxon>Neopterygii</taxon>
        <taxon>Teleostei</taxon>
        <taxon>Neoteleostei</taxon>
        <taxon>Acanthomorphata</taxon>
        <taxon>Ovalentaria</taxon>
        <taxon>Atherinomorphae</taxon>
        <taxon>Cyprinodontiformes</taxon>
        <taxon>Goodeidae</taxon>
        <taxon>Crenichthys</taxon>
    </lineage>
</organism>
<evidence type="ECO:0000256" key="1">
    <source>
        <dbReference type="SAM" id="MobiDB-lite"/>
    </source>
</evidence>
<evidence type="ECO:0000313" key="3">
    <source>
        <dbReference type="Proteomes" id="UP001311232"/>
    </source>
</evidence>
<name>A0AAV9R2P4_9TELE</name>
<proteinExistence type="predicted"/>
<dbReference type="AlphaFoldDB" id="A0AAV9R2P4"/>
<feature type="non-terminal residue" evidence="2">
    <location>
        <position position="1"/>
    </location>
</feature>
<evidence type="ECO:0000313" key="2">
    <source>
        <dbReference type="EMBL" id="KAK5603363.1"/>
    </source>
</evidence>
<keyword evidence="3" id="KW-1185">Reference proteome</keyword>